<dbReference type="EMBL" id="PFAK01000003">
    <property type="protein sequence ID" value="PIR96596.1"/>
    <property type="molecule type" value="Genomic_DNA"/>
</dbReference>
<feature type="compositionally biased region" description="Basic and acidic residues" evidence="2">
    <location>
        <begin position="50"/>
        <end position="60"/>
    </location>
</feature>
<evidence type="ECO:0000313" key="5">
    <source>
        <dbReference type="Proteomes" id="UP000230922"/>
    </source>
</evidence>
<reference evidence="5" key="1">
    <citation type="submission" date="2017-09" db="EMBL/GenBank/DDBJ databases">
        <title>Depth-based differentiation of microbial function through sediment-hosted aquifers and enrichment of novel symbionts in the deep terrestrial subsurface.</title>
        <authorList>
            <person name="Probst A.J."/>
            <person name="Ladd B."/>
            <person name="Jarett J.K."/>
            <person name="Geller-Mcgrath D.E."/>
            <person name="Sieber C.M.K."/>
            <person name="Emerson J.B."/>
            <person name="Anantharaman K."/>
            <person name="Thomas B.C."/>
            <person name="Malmstrom R."/>
            <person name="Stieglmeier M."/>
            <person name="Klingl A."/>
            <person name="Woyke T."/>
            <person name="Ryan C.M."/>
            <person name="Banfield J.F."/>
        </authorList>
    </citation>
    <scope>NUCLEOTIDE SEQUENCE [LARGE SCALE GENOMIC DNA]</scope>
</reference>
<comment type="caution">
    <text evidence="4">The sequence shown here is derived from an EMBL/GenBank/DDBJ whole genome shotgun (WGS) entry which is preliminary data.</text>
</comment>
<evidence type="ECO:0008006" key="6">
    <source>
        <dbReference type="Google" id="ProtNLM"/>
    </source>
</evidence>
<keyword evidence="3" id="KW-0472">Membrane</keyword>
<dbReference type="InterPro" id="IPR023365">
    <property type="entry name" value="Sortase_dom-sf"/>
</dbReference>
<gene>
    <name evidence="4" type="ORF">COT92_00180</name>
</gene>
<dbReference type="InterPro" id="IPR005754">
    <property type="entry name" value="Sortase"/>
</dbReference>
<dbReference type="GO" id="GO:0016787">
    <property type="term" value="F:hydrolase activity"/>
    <property type="evidence" value="ECO:0007669"/>
    <property type="project" value="UniProtKB-KW"/>
</dbReference>
<proteinExistence type="predicted"/>
<evidence type="ECO:0000256" key="1">
    <source>
        <dbReference type="ARBA" id="ARBA00022801"/>
    </source>
</evidence>
<dbReference type="Gene3D" id="2.40.260.10">
    <property type="entry name" value="Sortase"/>
    <property type="match status" value="1"/>
</dbReference>
<dbReference type="Proteomes" id="UP000230922">
    <property type="component" value="Unassembled WGS sequence"/>
</dbReference>
<organism evidence="4 5">
    <name type="scientific">Candidatus Doudnabacteria bacterium CG10_big_fil_rev_8_21_14_0_10_42_18</name>
    <dbReference type="NCBI Taxonomy" id="1974552"/>
    <lineage>
        <taxon>Bacteria</taxon>
        <taxon>Candidatus Doudnaibacteriota</taxon>
    </lineage>
</organism>
<dbReference type="AlphaFoldDB" id="A0A2H0VBY5"/>
<dbReference type="Pfam" id="PF04203">
    <property type="entry name" value="Sortase"/>
    <property type="match status" value="1"/>
</dbReference>
<feature type="region of interest" description="Disordered" evidence="2">
    <location>
        <begin position="50"/>
        <end position="86"/>
    </location>
</feature>
<accession>A0A2H0VBY5</accession>
<dbReference type="SUPFAM" id="SSF63817">
    <property type="entry name" value="Sortase"/>
    <property type="match status" value="1"/>
</dbReference>
<evidence type="ECO:0000256" key="2">
    <source>
        <dbReference type="SAM" id="MobiDB-lite"/>
    </source>
</evidence>
<feature type="transmembrane region" description="Helical" evidence="3">
    <location>
        <begin position="99"/>
        <end position="124"/>
    </location>
</feature>
<keyword evidence="3" id="KW-0812">Transmembrane</keyword>
<protein>
    <recommendedName>
        <fullName evidence="6">Sortase</fullName>
    </recommendedName>
</protein>
<sequence>MENLKPKIYPVASPSVAKMLGFEVPDNQEEEEIIESSSVSDLPVVDLPIAHERTETDEPKTVSGHDVSELKSGKKSGKTTVNETEALPDLEEQKAGRPLWFKVITAILPYVVVFAVALVLYLFFFGQINFGSVFSGTASKKVETPKETAISALAKQNSQAYYAWISKYYYDVSDPKILDPLKDNSGNGLSNYQKFLLNLNPKSYDTLGLGMSDSEAITQGINPLTGKALTEKQKNIIAEYFDMEVISNRLTLANLQNSSQVAGATTMVGLGPLRNPNYNYIQQNVPQDPNSGAFNGNAVDINTNIPGRLEIPELGINVPIMWTKDPVDFDKDLQSGVVHYPGTALPGQIGTAYISGHSSNVVWAKGEFNKIFAKINTLADNTSFKVTVVQKNGKDAILHYVVTRRQEFLATDQEQFKNSGKSVVALSTCWPVGTTAKRLVVFGELTQISK</sequence>
<evidence type="ECO:0000256" key="3">
    <source>
        <dbReference type="SAM" id="Phobius"/>
    </source>
</evidence>
<keyword evidence="3" id="KW-1133">Transmembrane helix</keyword>
<evidence type="ECO:0000313" key="4">
    <source>
        <dbReference type="EMBL" id="PIR96596.1"/>
    </source>
</evidence>
<keyword evidence="1" id="KW-0378">Hydrolase</keyword>
<name>A0A2H0VBY5_9BACT</name>